<gene>
    <name evidence="3 7" type="primary">coaBC</name>
    <name evidence="7" type="ORF">GCM10009765_37270</name>
</gene>
<evidence type="ECO:0000259" key="5">
    <source>
        <dbReference type="Pfam" id="PF02441"/>
    </source>
</evidence>
<dbReference type="SUPFAM" id="SSF102645">
    <property type="entry name" value="CoaB-like"/>
    <property type="match status" value="1"/>
</dbReference>
<feature type="domain" description="DNA/pantothenate metabolism flavoprotein C-terminal" evidence="6">
    <location>
        <begin position="185"/>
        <end position="401"/>
    </location>
</feature>
<feature type="region of interest" description="Phosphopantothenoylcysteine decarboxylase" evidence="3">
    <location>
        <begin position="1"/>
        <end position="189"/>
    </location>
</feature>
<dbReference type="Gene3D" id="3.40.50.10300">
    <property type="entry name" value="CoaB-like"/>
    <property type="match status" value="1"/>
</dbReference>
<keyword evidence="3" id="KW-0479">Metal-binding</keyword>
<keyword evidence="3 4" id="KW-0285">Flavoprotein</keyword>
<evidence type="ECO:0000256" key="2">
    <source>
        <dbReference type="ARBA" id="ARBA00023239"/>
    </source>
</evidence>
<proteinExistence type="inferred from homology"/>
<reference evidence="8" key="1">
    <citation type="journal article" date="2019" name="Int. J. Syst. Evol. Microbiol.">
        <title>The Global Catalogue of Microorganisms (GCM) 10K type strain sequencing project: providing services to taxonomists for standard genome sequencing and annotation.</title>
        <authorList>
            <consortium name="The Broad Institute Genomics Platform"/>
            <consortium name="The Broad Institute Genome Sequencing Center for Infectious Disease"/>
            <person name="Wu L."/>
            <person name="Ma J."/>
        </authorList>
    </citation>
    <scope>NUCLEOTIDE SEQUENCE [LARGE SCALE GENOMIC DNA]</scope>
    <source>
        <strain evidence="8">JCM 14718</strain>
    </source>
</reference>
<evidence type="ECO:0000256" key="3">
    <source>
        <dbReference type="HAMAP-Rule" id="MF_02225"/>
    </source>
</evidence>
<comment type="cofactor">
    <cofactor evidence="3">
        <name>Mg(2+)</name>
        <dbReference type="ChEBI" id="CHEBI:18420"/>
    </cofactor>
</comment>
<comment type="caution">
    <text evidence="3">Lacks conserved residue(s) required for the propagation of feature annotation.</text>
</comment>
<dbReference type="Gene3D" id="3.40.50.1950">
    <property type="entry name" value="Flavin prenyltransferase-like"/>
    <property type="match status" value="1"/>
</dbReference>
<evidence type="ECO:0000313" key="7">
    <source>
        <dbReference type="EMBL" id="GAA1684427.1"/>
    </source>
</evidence>
<dbReference type="PANTHER" id="PTHR14359">
    <property type="entry name" value="HOMO-OLIGOMERIC FLAVIN CONTAINING CYS DECARBOXYLASE FAMILY"/>
    <property type="match status" value="1"/>
</dbReference>
<keyword evidence="3 4" id="KW-0288">FMN</keyword>
<comment type="caution">
    <text evidence="7">The sequence shown here is derived from an EMBL/GenBank/DDBJ whole genome shotgun (WGS) entry which is preliminary data.</text>
</comment>
<keyword evidence="1 3" id="KW-0210">Decarboxylase</keyword>
<dbReference type="GO" id="GO:0016874">
    <property type="term" value="F:ligase activity"/>
    <property type="evidence" value="ECO:0007669"/>
    <property type="project" value="UniProtKB-KW"/>
</dbReference>
<dbReference type="EMBL" id="BAAANY010000012">
    <property type="protein sequence ID" value="GAA1684427.1"/>
    <property type="molecule type" value="Genomic_DNA"/>
</dbReference>
<dbReference type="Proteomes" id="UP001500618">
    <property type="component" value="Unassembled WGS sequence"/>
</dbReference>
<feature type="binding site" evidence="3">
    <location>
        <position position="290"/>
    </location>
    <ligand>
        <name>CTP</name>
        <dbReference type="ChEBI" id="CHEBI:37563"/>
    </ligand>
</feature>
<comment type="function">
    <text evidence="3">Catalyzes two sequential steps in the biosynthesis of coenzyme A. In the first step cysteine is conjugated to 4'-phosphopantothenate to form 4-phosphopantothenoylcysteine. In the second step the latter compound is decarboxylated to form 4'-phosphopantotheine.</text>
</comment>
<keyword evidence="3 4" id="KW-0436">Ligase</keyword>
<comment type="cofactor">
    <cofactor evidence="3">
        <name>FMN</name>
        <dbReference type="ChEBI" id="CHEBI:58210"/>
    </cofactor>
    <text evidence="3">Binds 1 FMN per subunit.</text>
</comment>
<feature type="binding site" evidence="3">
    <location>
        <position position="328"/>
    </location>
    <ligand>
        <name>CTP</name>
        <dbReference type="ChEBI" id="CHEBI:37563"/>
    </ligand>
</feature>
<comment type="pathway">
    <text evidence="3 4">Cofactor biosynthesis; coenzyme A biosynthesis; CoA from (R)-pantothenate: step 3/5.</text>
</comment>
<dbReference type="RefSeq" id="WP_344311502.1">
    <property type="nucleotide sequence ID" value="NZ_BAAANY010000012.1"/>
</dbReference>
<feature type="binding site" evidence="3">
    <location>
        <begin position="308"/>
        <end position="311"/>
    </location>
    <ligand>
        <name>CTP</name>
        <dbReference type="ChEBI" id="CHEBI:37563"/>
    </ligand>
</feature>
<keyword evidence="2 3" id="KW-0456">Lyase</keyword>
<evidence type="ECO:0000256" key="4">
    <source>
        <dbReference type="RuleBase" id="RU364078"/>
    </source>
</evidence>
<evidence type="ECO:0000313" key="8">
    <source>
        <dbReference type="Proteomes" id="UP001500618"/>
    </source>
</evidence>
<comment type="similarity">
    <text evidence="3 4">In the N-terminal section; belongs to the HFCD (homo-oligomeric flavin containing Cys decarboxylase) superfamily.</text>
</comment>
<name>A0ABP4T9A1_9ACTN</name>
<comment type="catalytic activity">
    <reaction evidence="3 4">
        <text>(R)-4'-phosphopantothenate + L-cysteine + CTP = N-[(R)-4-phosphopantothenoyl]-L-cysteine + CMP + diphosphate + H(+)</text>
        <dbReference type="Rhea" id="RHEA:19397"/>
        <dbReference type="ChEBI" id="CHEBI:10986"/>
        <dbReference type="ChEBI" id="CHEBI:15378"/>
        <dbReference type="ChEBI" id="CHEBI:33019"/>
        <dbReference type="ChEBI" id="CHEBI:35235"/>
        <dbReference type="ChEBI" id="CHEBI:37563"/>
        <dbReference type="ChEBI" id="CHEBI:59458"/>
        <dbReference type="ChEBI" id="CHEBI:60377"/>
        <dbReference type="EC" id="6.3.2.5"/>
    </reaction>
</comment>
<comment type="function">
    <text evidence="4">Catalyzes two steps in the biosynthesis of coenzyme A. In the first step cysteine is conjugated to 4'-phosphopantothenate to form 4-phosphopantothenoylcysteine, in the latter compound is decarboxylated to form 4'-phosphopantotheine.</text>
</comment>
<organism evidence="7 8">
    <name type="scientific">Fodinicola feengrottensis</name>
    <dbReference type="NCBI Taxonomy" id="435914"/>
    <lineage>
        <taxon>Bacteria</taxon>
        <taxon>Bacillati</taxon>
        <taxon>Actinomycetota</taxon>
        <taxon>Actinomycetes</taxon>
        <taxon>Mycobacteriales</taxon>
        <taxon>Fodinicola</taxon>
    </lineage>
</organism>
<feature type="binding site" evidence="3">
    <location>
        <position position="350"/>
    </location>
    <ligand>
        <name>CTP</name>
        <dbReference type="ChEBI" id="CHEBI:37563"/>
    </ligand>
</feature>
<dbReference type="PANTHER" id="PTHR14359:SF6">
    <property type="entry name" value="PHOSPHOPANTOTHENOYLCYSTEINE DECARBOXYLASE"/>
    <property type="match status" value="1"/>
</dbReference>
<comment type="pathway">
    <text evidence="3 4">Cofactor biosynthesis; coenzyme A biosynthesis; CoA from (R)-pantothenate: step 2/5.</text>
</comment>
<dbReference type="InterPro" id="IPR036551">
    <property type="entry name" value="Flavin_trans-like"/>
</dbReference>
<feature type="domain" description="Flavoprotein" evidence="5">
    <location>
        <begin position="5"/>
        <end position="164"/>
    </location>
</feature>
<dbReference type="InterPro" id="IPR007085">
    <property type="entry name" value="DNA/pantothenate-metab_flavo_C"/>
</dbReference>
<keyword evidence="3" id="KW-0460">Magnesium</keyword>
<keyword evidence="8" id="KW-1185">Reference proteome</keyword>
<comment type="similarity">
    <text evidence="3 4">In the C-terminal section; belongs to the PPC synthetase family.</text>
</comment>
<dbReference type="InterPro" id="IPR035929">
    <property type="entry name" value="CoaB-like_sf"/>
</dbReference>
<dbReference type="EC" id="6.3.2.5" evidence="3"/>
<feature type="binding site" evidence="3">
    <location>
        <position position="280"/>
    </location>
    <ligand>
        <name>CTP</name>
        <dbReference type="ChEBI" id="CHEBI:37563"/>
    </ligand>
</feature>
<dbReference type="EC" id="4.1.1.36" evidence="3"/>
<comment type="catalytic activity">
    <reaction evidence="3 4">
        <text>N-[(R)-4-phosphopantothenoyl]-L-cysteine + H(+) = (R)-4'-phosphopantetheine + CO2</text>
        <dbReference type="Rhea" id="RHEA:16793"/>
        <dbReference type="ChEBI" id="CHEBI:15378"/>
        <dbReference type="ChEBI" id="CHEBI:16526"/>
        <dbReference type="ChEBI" id="CHEBI:59458"/>
        <dbReference type="ChEBI" id="CHEBI:61723"/>
        <dbReference type="EC" id="4.1.1.36"/>
    </reaction>
</comment>
<feature type="region of interest" description="Phosphopantothenate--cysteine ligase" evidence="3">
    <location>
        <begin position="190"/>
        <end position="409"/>
    </location>
</feature>
<dbReference type="Pfam" id="PF02441">
    <property type="entry name" value="Flavoprotein"/>
    <property type="match status" value="1"/>
</dbReference>
<dbReference type="Pfam" id="PF04127">
    <property type="entry name" value="DFP"/>
    <property type="match status" value="1"/>
</dbReference>
<accession>A0ABP4T9A1</accession>
<feature type="binding site" evidence="3">
    <location>
        <position position="346"/>
    </location>
    <ligand>
        <name>CTP</name>
        <dbReference type="ChEBI" id="CHEBI:37563"/>
    </ligand>
</feature>
<dbReference type="SUPFAM" id="SSF52507">
    <property type="entry name" value="Homo-oligomeric flavin-containing Cys decarboxylases, HFCD"/>
    <property type="match status" value="1"/>
</dbReference>
<protein>
    <recommendedName>
        <fullName evidence="3">Coenzyme A biosynthesis bifunctional protein CoaBC</fullName>
    </recommendedName>
    <alternativeName>
        <fullName evidence="3">DNA/pantothenate metabolism flavoprotein</fullName>
    </alternativeName>
    <alternativeName>
        <fullName evidence="3">Phosphopantothenoylcysteine synthetase/decarboxylase</fullName>
        <shortName evidence="3">PPCS-PPCDC</shortName>
    </alternativeName>
    <domain>
        <recommendedName>
            <fullName evidence="3">Phosphopantothenoylcysteine decarboxylase</fullName>
            <shortName evidence="3">PPC decarboxylase</shortName>
            <shortName evidence="3">PPC-DC</shortName>
            <ecNumber evidence="3">4.1.1.36</ecNumber>
        </recommendedName>
        <alternativeName>
            <fullName evidence="3">CoaC</fullName>
        </alternativeName>
    </domain>
    <domain>
        <recommendedName>
            <fullName evidence="3">Phosphopantothenate--cysteine ligase</fullName>
            <ecNumber evidence="3">6.3.2.5</ecNumber>
        </recommendedName>
        <alternativeName>
            <fullName evidence="3">CoaB</fullName>
        </alternativeName>
        <alternativeName>
            <fullName evidence="3">Phosphopantothenoylcysteine synthetase</fullName>
            <shortName evidence="3">PPC synthetase</shortName>
            <shortName evidence="3">PPC-S</shortName>
        </alternativeName>
    </domain>
</protein>
<evidence type="ECO:0000256" key="1">
    <source>
        <dbReference type="ARBA" id="ARBA00022793"/>
    </source>
</evidence>
<sequence length="409" mass="42276">MPARRVVLGVGGGIAAYKAAELLRRLTESGLSVRVIPTASALKFVGEPTWAALSGQPVATDVWTDVHEVPHVRLGREADLVVVAPATADLLAKAAYGRADDLLTSTLLTATCPVIFAPAMHTEMWLHPATAHNVATLRSRGALVIEPAVGRLTGADTGQGRLPDPDDIAAIAFATLERGTAAADLTGLRVVVSAGGTREPLDPVRFLGNRSSGRQGYALARTAAARGAHVTLVTANSGLPDPTGVIVVRVGTTAELRDAMLAATRDPAADAVVMAAAPADFRPVGTSSYKIKKADDGSAPTIVLAQNPDILHELAATRGKPGQVVVGFAAETGDADRSVLELGRAKLARKGCDLLAVNYVGEGGAFEGTENSAVVLGSDGSSTEVPRGSKEKLANVLWDLVLPRIKREG</sequence>
<dbReference type="InterPro" id="IPR003382">
    <property type="entry name" value="Flavoprotein"/>
</dbReference>
<dbReference type="HAMAP" id="MF_02225">
    <property type="entry name" value="CoaBC"/>
    <property type="match status" value="1"/>
</dbReference>
<evidence type="ECO:0000259" key="6">
    <source>
        <dbReference type="Pfam" id="PF04127"/>
    </source>
</evidence>
<dbReference type="NCBIfam" id="TIGR00521">
    <property type="entry name" value="coaBC_dfp"/>
    <property type="match status" value="1"/>
</dbReference>
<keyword evidence="3" id="KW-0511">Multifunctional enzyme</keyword>
<dbReference type="InterPro" id="IPR005252">
    <property type="entry name" value="CoaBC"/>
</dbReference>